<reference evidence="2 3" key="1">
    <citation type="submission" date="2017-09" db="EMBL/GenBank/DDBJ databases">
        <title>Depth-based differentiation of microbial function through sediment-hosted aquifers and enrichment of novel symbionts in the deep terrestrial subsurface.</title>
        <authorList>
            <person name="Probst A.J."/>
            <person name="Ladd B."/>
            <person name="Jarett J.K."/>
            <person name="Geller-Mcgrath D.E."/>
            <person name="Sieber C.M."/>
            <person name="Emerson J.B."/>
            <person name="Anantharaman K."/>
            <person name="Thomas B.C."/>
            <person name="Malmstrom R."/>
            <person name="Stieglmeier M."/>
            <person name="Klingl A."/>
            <person name="Woyke T."/>
            <person name="Ryan C.M."/>
            <person name="Banfield J.F."/>
        </authorList>
    </citation>
    <scope>NUCLEOTIDE SEQUENCE [LARGE SCALE GENOMIC DNA]</scope>
    <source>
        <strain evidence="2">CG12_big_fil_rev_8_21_14_0_65_43_15</strain>
    </source>
</reference>
<dbReference type="InterPro" id="IPR015867">
    <property type="entry name" value="N-reg_PII/ATP_PRibTrfase_C"/>
</dbReference>
<proteinExistence type="inferred from homology"/>
<evidence type="ECO:0000313" key="2">
    <source>
        <dbReference type="EMBL" id="PIW66199.1"/>
    </source>
</evidence>
<dbReference type="Proteomes" id="UP000231267">
    <property type="component" value="Unassembled WGS sequence"/>
</dbReference>
<dbReference type="SUPFAM" id="SSF54913">
    <property type="entry name" value="GlnB-like"/>
    <property type="match status" value="1"/>
</dbReference>
<accession>A0A2J0LG56</accession>
<gene>
    <name evidence="2" type="ORF">COW11_04855</name>
</gene>
<organism evidence="2 3">
    <name type="scientific">Candidatus Taenaricola geysiri</name>
    <dbReference type="NCBI Taxonomy" id="1974752"/>
    <lineage>
        <taxon>Bacteria</taxon>
        <taxon>Pseudomonadati</taxon>
        <taxon>Candidatus Omnitrophota</taxon>
        <taxon>Candidatus Taenaricola</taxon>
    </lineage>
</organism>
<dbReference type="Gene3D" id="3.30.70.120">
    <property type="match status" value="1"/>
</dbReference>
<dbReference type="Pfam" id="PF03091">
    <property type="entry name" value="CutA1"/>
    <property type="match status" value="1"/>
</dbReference>
<dbReference type="PANTHER" id="PTHR23419:SF8">
    <property type="entry name" value="FI09726P"/>
    <property type="match status" value="1"/>
</dbReference>
<dbReference type="EMBL" id="PFGP01000107">
    <property type="protein sequence ID" value="PIW66199.1"/>
    <property type="molecule type" value="Genomic_DNA"/>
</dbReference>
<dbReference type="AlphaFoldDB" id="A0A2J0LG56"/>
<dbReference type="InterPro" id="IPR004323">
    <property type="entry name" value="Ion_tolerance_CutA"/>
</dbReference>
<comment type="caution">
    <text evidence="2">The sequence shown here is derived from an EMBL/GenBank/DDBJ whole genome shotgun (WGS) entry which is preliminary data.</text>
</comment>
<protein>
    <submittedName>
        <fullName evidence="2">Cytochrome C biogenesis protein CcdA</fullName>
    </submittedName>
</protein>
<dbReference type="PANTHER" id="PTHR23419">
    <property type="entry name" value="DIVALENT CATION TOLERANCE CUTA-RELATED"/>
    <property type="match status" value="1"/>
</dbReference>
<evidence type="ECO:0000313" key="3">
    <source>
        <dbReference type="Proteomes" id="UP000231267"/>
    </source>
</evidence>
<dbReference type="GO" id="GO:0010038">
    <property type="term" value="P:response to metal ion"/>
    <property type="evidence" value="ECO:0007669"/>
    <property type="project" value="InterPro"/>
</dbReference>
<name>A0A2J0LG56_9BACT</name>
<dbReference type="InterPro" id="IPR011322">
    <property type="entry name" value="N-reg_PII-like_a/b"/>
</dbReference>
<comment type="similarity">
    <text evidence="1">Belongs to the CutA family.</text>
</comment>
<sequence length="105" mass="12116">MKKYIVVFITASCLKEARKIADALLSKRLVACVNIIKGVDSFFTWKRKKERAREILLIAKTEFSKFGEVEKLVKRNHSYETPEIIAIPIVAGSKQYLKWIEDSVK</sequence>
<evidence type="ECO:0000256" key="1">
    <source>
        <dbReference type="ARBA" id="ARBA00010169"/>
    </source>
</evidence>
<dbReference type="GO" id="GO:0005507">
    <property type="term" value="F:copper ion binding"/>
    <property type="evidence" value="ECO:0007669"/>
    <property type="project" value="TreeGrafter"/>
</dbReference>